<dbReference type="RefSeq" id="WP_107978691.1">
    <property type="nucleotide sequence ID" value="NZ_BMEZ01000038.1"/>
</dbReference>
<reference evidence="4 5" key="1">
    <citation type="submission" date="2018-04" db="EMBL/GenBank/DDBJ databases">
        <title>Genomic Encyclopedia of Archaeal and Bacterial Type Strains, Phase II (KMG-II): from individual species to whole genera.</title>
        <authorList>
            <person name="Goeker M."/>
        </authorList>
    </citation>
    <scope>NUCLEOTIDE SEQUENCE [LARGE SCALE GENOMIC DNA]</scope>
    <source>
        <strain evidence="4 5">DSM 29329</strain>
    </source>
</reference>
<dbReference type="InterPro" id="IPR001647">
    <property type="entry name" value="HTH_TetR"/>
</dbReference>
<dbReference type="GO" id="GO:0003677">
    <property type="term" value="F:DNA binding"/>
    <property type="evidence" value="ECO:0007669"/>
    <property type="project" value="UniProtKB-UniRule"/>
</dbReference>
<dbReference type="Pfam" id="PF00440">
    <property type="entry name" value="TetR_N"/>
    <property type="match status" value="1"/>
</dbReference>
<name>A0A2T6A6I3_9RHOB</name>
<feature type="domain" description="HTH tetR-type" evidence="3">
    <location>
        <begin position="6"/>
        <end position="66"/>
    </location>
</feature>
<evidence type="ECO:0000256" key="2">
    <source>
        <dbReference type="PROSITE-ProRule" id="PRU00335"/>
    </source>
</evidence>
<dbReference type="OrthoDB" id="9811084at2"/>
<dbReference type="Proteomes" id="UP000244069">
    <property type="component" value="Unassembled WGS sequence"/>
</dbReference>
<evidence type="ECO:0000256" key="1">
    <source>
        <dbReference type="ARBA" id="ARBA00023125"/>
    </source>
</evidence>
<keyword evidence="1 2" id="KW-0238">DNA-binding</keyword>
<evidence type="ECO:0000259" key="3">
    <source>
        <dbReference type="PROSITE" id="PS50977"/>
    </source>
</evidence>
<evidence type="ECO:0000313" key="5">
    <source>
        <dbReference type="Proteomes" id="UP000244069"/>
    </source>
</evidence>
<dbReference type="SUPFAM" id="SSF46689">
    <property type="entry name" value="Homeodomain-like"/>
    <property type="match status" value="1"/>
</dbReference>
<dbReference type="EMBL" id="QBKN01000038">
    <property type="protein sequence ID" value="PTX39395.1"/>
    <property type="molecule type" value="Genomic_DNA"/>
</dbReference>
<dbReference type="AlphaFoldDB" id="A0A2T6A6I3"/>
<comment type="caution">
    <text evidence="4">The sequence shown here is derived from an EMBL/GenBank/DDBJ whole genome shotgun (WGS) entry which is preliminary data.</text>
</comment>
<sequence>MDPRRLKSRLRLHAALRQMLGQMPLRDISVEALVRQAGVTRPTFYAHFTDVPEMLGEYLDHLLNEMSRRRCRDIASSEGDFPPLDSLGASIAGALRDLDPLDPRLQAILDGVPGLSPELRFAAMVQEMMENNVPALQTGLSPAARQLRAHFFTGAFVGLVRLWVSRKTEMTADELGEAFAGLVRNGAQGDHPCFRSET</sequence>
<dbReference type="PROSITE" id="PS50977">
    <property type="entry name" value="HTH_TETR_2"/>
    <property type="match status" value="1"/>
</dbReference>
<feature type="DNA-binding region" description="H-T-H motif" evidence="2">
    <location>
        <begin position="29"/>
        <end position="48"/>
    </location>
</feature>
<organism evidence="4 5">
    <name type="scientific">Allosediminivita pacifica</name>
    <dbReference type="NCBI Taxonomy" id="1267769"/>
    <lineage>
        <taxon>Bacteria</taxon>
        <taxon>Pseudomonadati</taxon>
        <taxon>Pseudomonadota</taxon>
        <taxon>Alphaproteobacteria</taxon>
        <taxon>Rhodobacterales</taxon>
        <taxon>Paracoccaceae</taxon>
        <taxon>Allosediminivita</taxon>
    </lineage>
</organism>
<keyword evidence="5" id="KW-1185">Reference proteome</keyword>
<protein>
    <submittedName>
        <fullName evidence="4">TetR family transcriptional regulator</fullName>
    </submittedName>
</protein>
<evidence type="ECO:0000313" key="4">
    <source>
        <dbReference type="EMBL" id="PTX39395.1"/>
    </source>
</evidence>
<gene>
    <name evidence="4" type="ORF">C8N44_13825</name>
</gene>
<proteinExistence type="predicted"/>
<accession>A0A2T6A6I3</accession>
<dbReference type="InterPro" id="IPR009057">
    <property type="entry name" value="Homeodomain-like_sf"/>
</dbReference>
<dbReference type="Gene3D" id="1.10.357.10">
    <property type="entry name" value="Tetracycline Repressor, domain 2"/>
    <property type="match status" value="1"/>
</dbReference>